<evidence type="ECO:0000256" key="1">
    <source>
        <dbReference type="SAM" id="SignalP"/>
    </source>
</evidence>
<comment type="caution">
    <text evidence="2">The sequence shown here is derived from an EMBL/GenBank/DDBJ whole genome shotgun (WGS) entry which is preliminary data.</text>
</comment>
<accession>A0ABD1X8N6</accession>
<proteinExistence type="predicted"/>
<protein>
    <submittedName>
        <fullName evidence="2">Uncharacterized protein</fullName>
    </submittedName>
</protein>
<name>A0ABD1X8N6_9LAMI</name>
<organism evidence="2 3">
    <name type="scientific">Forsythia ovata</name>
    <dbReference type="NCBI Taxonomy" id="205694"/>
    <lineage>
        <taxon>Eukaryota</taxon>
        <taxon>Viridiplantae</taxon>
        <taxon>Streptophyta</taxon>
        <taxon>Embryophyta</taxon>
        <taxon>Tracheophyta</taxon>
        <taxon>Spermatophyta</taxon>
        <taxon>Magnoliopsida</taxon>
        <taxon>eudicotyledons</taxon>
        <taxon>Gunneridae</taxon>
        <taxon>Pentapetalae</taxon>
        <taxon>asterids</taxon>
        <taxon>lamiids</taxon>
        <taxon>Lamiales</taxon>
        <taxon>Oleaceae</taxon>
        <taxon>Forsythieae</taxon>
        <taxon>Forsythia</taxon>
    </lineage>
</organism>
<gene>
    <name evidence="2" type="ORF">Fot_03031</name>
</gene>
<dbReference type="EMBL" id="JBFOLJ010000001">
    <property type="protein sequence ID" value="KAL2558292.1"/>
    <property type="molecule type" value="Genomic_DNA"/>
</dbReference>
<sequence>MTLVLWFGILDGSSMVLTPLDSKCKDSRYHRLLLPLRFDYLWIIANFYSLKRGVEYETVALASPVQHPQLVPQPHPLSRRAASPTLWFESREGQISERDANRNS</sequence>
<keyword evidence="1" id="KW-0732">Signal</keyword>
<feature type="chain" id="PRO_5044888838" evidence="1">
    <location>
        <begin position="16"/>
        <end position="104"/>
    </location>
</feature>
<dbReference type="Proteomes" id="UP001604277">
    <property type="component" value="Unassembled WGS sequence"/>
</dbReference>
<evidence type="ECO:0000313" key="3">
    <source>
        <dbReference type="Proteomes" id="UP001604277"/>
    </source>
</evidence>
<evidence type="ECO:0000313" key="2">
    <source>
        <dbReference type="EMBL" id="KAL2558292.1"/>
    </source>
</evidence>
<keyword evidence="3" id="KW-1185">Reference proteome</keyword>
<feature type="signal peptide" evidence="1">
    <location>
        <begin position="1"/>
        <end position="15"/>
    </location>
</feature>
<dbReference type="AlphaFoldDB" id="A0ABD1X8N6"/>
<reference evidence="3" key="1">
    <citation type="submission" date="2024-07" db="EMBL/GenBank/DDBJ databases">
        <title>Two chromosome-level genome assemblies of Korean endemic species Abeliophyllum distichum and Forsythia ovata (Oleaceae).</title>
        <authorList>
            <person name="Jang H."/>
        </authorList>
    </citation>
    <scope>NUCLEOTIDE SEQUENCE [LARGE SCALE GENOMIC DNA]</scope>
</reference>